<sequence>MFPKSLMVDSCVQLCLSVDCGCVCACMCALARVCVCVYVCLCVCVCVCVCVCCLCVCVWAAGTRRGQWTHRSPRIRSRMASCVPHCYMPEVSLHCTLAPGAYVIVPSTYQPGCMGHFTLTVAQKIQRKVVKSQEALGQFIQEVSNISVMRSEC</sequence>
<dbReference type="EMBL" id="JAINUG010000180">
    <property type="protein sequence ID" value="KAJ8389576.1"/>
    <property type="molecule type" value="Genomic_DNA"/>
</dbReference>
<name>A0AAD7WA62_9TELE</name>
<feature type="chain" id="PRO_5042004314" description="Peptidase C2 calpain large subunit domain-containing protein" evidence="2">
    <location>
        <begin position="18"/>
        <end position="153"/>
    </location>
</feature>
<evidence type="ECO:0000259" key="3">
    <source>
        <dbReference type="Pfam" id="PF01067"/>
    </source>
</evidence>
<evidence type="ECO:0000256" key="2">
    <source>
        <dbReference type="SAM" id="SignalP"/>
    </source>
</evidence>
<feature type="transmembrane region" description="Helical" evidence="1">
    <location>
        <begin position="30"/>
        <end position="61"/>
    </location>
</feature>
<organism evidence="4 5">
    <name type="scientific">Aldrovandia affinis</name>
    <dbReference type="NCBI Taxonomy" id="143900"/>
    <lineage>
        <taxon>Eukaryota</taxon>
        <taxon>Metazoa</taxon>
        <taxon>Chordata</taxon>
        <taxon>Craniata</taxon>
        <taxon>Vertebrata</taxon>
        <taxon>Euteleostomi</taxon>
        <taxon>Actinopterygii</taxon>
        <taxon>Neopterygii</taxon>
        <taxon>Teleostei</taxon>
        <taxon>Notacanthiformes</taxon>
        <taxon>Halosauridae</taxon>
        <taxon>Aldrovandia</taxon>
    </lineage>
</organism>
<accession>A0AAD7WA62</accession>
<evidence type="ECO:0000313" key="4">
    <source>
        <dbReference type="EMBL" id="KAJ8389576.1"/>
    </source>
</evidence>
<dbReference type="Pfam" id="PF01067">
    <property type="entry name" value="Calpain_III"/>
    <property type="match status" value="1"/>
</dbReference>
<dbReference type="Proteomes" id="UP001221898">
    <property type="component" value="Unassembled WGS sequence"/>
</dbReference>
<dbReference type="Gene3D" id="2.60.120.380">
    <property type="match status" value="1"/>
</dbReference>
<keyword evidence="1" id="KW-1133">Transmembrane helix</keyword>
<dbReference type="AlphaFoldDB" id="A0AAD7WA62"/>
<dbReference type="SUPFAM" id="SSF49758">
    <property type="entry name" value="Calpain large subunit, middle domain (domain III)"/>
    <property type="match status" value="1"/>
</dbReference>
<keyword evidence="2" id="KW-0732">Signal</keyword>
<comment type="caution">
    <text evidence="4">The sequence shown here is derived from an EMBL/GenBank/DDBJ whole genome shotgun (WGS) entry which is preliminary data.</text>
</comment>
<proteinExistence type="predicted"/>
<dbReference type="InterPro" id="IPR022682">
    <property type="entry name" value="Calpain_domain_III"/>
</dbReference>
<keyword evidence="1" id="KW-0472">Membrane</keyword>
<evidence type="ECO:0000313" key="5">
    <source>
        <dbReference type="Proteomes" id="UP001221898"/>
    </source>
</evidence>
<gene>
    <name evidence="4" type="ORF">AAFF_G00118130</name>
</gene>
<evidence type="ECO:0000256" key="1">
    <source>
        <dbReference type="SAM" id="Phobius"/>
    </source>
</evidence>
<protein>
    <recommendedName>
        <fullName evidence="3">Peptidase C2 calpain large subunit domain-containing protein</fullName>
    </recommendedName>
</protein>
<keyword evidence="5" id="KW-1185">Reference proteome</keyword>
<feature type="domain" description="Peptidase C2 calpain large subunit" evidence="3">
    <location>
        <begin position="79"/>
        <end position="121"/>
    </location>
</feature>
<feature type="signal peptide" evidence="2">
    <location>
        <begin position="1"/>
        <end position="17"/>
    </location>
</feature>
<dbReference type="InterPro" id="IPR036213">
    <property type="entry name" value="Calpain_III_sf"/>
</dbReference>
<reference evidence="4" key="1">
    <citation type="journal article" date="2023" name="Science">
        <title>Genome structures resolve the early diversification of teleost fishes.</title>
        <authorList>
            <person name="Parey E."/>
            <person name="Louis A."/>
            <person name="Montfort J."/>
            <person name="Bouchez O."/>
            <person name="Roques C."/>
            <person name="Iampietro C."/>
            <person name="Lluch J."/>
            <person name="Castinel A."/>
            <person name="Donnadieu C."/>
            <person name="Desvignes T."/>
            <person name="Floi Bucao C."/>
            <person name="Jouanno E."/>
            <person name="Wen M."/>
            <person name="Mejri S."/>
            <person name="Dirks R."/>
            <person name="Jansen H."/>
            <person name="Henkel C."/>
            <person name="Chen W.J."/>
            <person name="Zahm M."/>
            <person name="Cabau C."/>
            <person name="Klopp C."/>
            <person name="Thompson A.W."/>
            <person name="Robinson-Rechavi M."/>
            <person name="Braasch I."/>
            <person name="Lecointre G."/>
            <person name="Bobe J."/>
            <person name="Postlethwait J.H."/>
            <person name="Berthelot C."/>
            <person name="Roest Crollius H."/>
            <person name="Guiguen Y."/>
        </authorList>
    </citation>
    <scope>NUCLEOTIDE SEQUENCE</scope>
    <source>
        <strain evidence="4">NC1722</strain>
    </source>
</reference>
<keyword evidence="1" id="KW-0812">Transmembrane</keyword>